<reference evidence="5 6" key="1">
    <citation type="journal article" date="2011" name="Stand. Genomic Sci.">
        <title>Complete genome sequence of Haliscomenobacter hydrossis type strain (O).</title>
        <authorList>
            <consortium name="US DOE Joint Genome Institute (JGI-PGF)"/>
            <person name="Daligault H."/>
            <person name="Lapidus A."/>
            <person name="Zeytun A."/>
            <person name="Nolan M."/>
            <person name="Lucas S."/>
            <person name="Del Rio T.G."/>
            <person name="Tice H."/>
            <person name="Cheng J.F."/>
            <person name="Tapia R."/>
            <person name="Han C."/>
            <person name="Goodwin L."/>
            <person name="Pitluck S."/>
            <person name="Liolios K."/>
            <person name="Pagani I."/>
            <person name="Ivanova N."/>
            <person name="Huntemann M."/>
            <person name="Mavromatis K."/>
            <person name="Mikhailova N."/>
            <person name="Pati A."/>
            <person name="Chen A."/>
            <person name="Palaniappan K."/>
            <person name="Land M."/>
            <person name="Hauser L."/>
            <person name="Brambilla E.M."/>
            <person name="Rohde M."/>
            <person name="Verbarg S."/>
            <person name="Goker M."/>
            <person name="Bristow J."/>
            <person name="Eisen J.A."/>
            <person name="Markowitz V."/>
            <person name="Hugenholtz P."/>
            <person name="Kyrpides N.C."/>
            <person name="Klenk H.P."/>
            <person name="Woyke T."/>
        </authorList>
    </citation>
    <scope>NUCLEOTIDE SEQUENCE [LARGE SCALE GENOMIC DNA]</scope>
    <source>
        <strain evidence="6">ATCC 27775 / DSM 1100 / LMG 10767 / O</strain>
    </source>
</reference>
<evidence type="ECO:0000259" key="3">
    <source>
        <dbReference type="PROSITE" id="PS50043"/>
    </source>
</evidence>
<dbReference type="EMBL" id="CP002691">
    <property type="protein sequence ID" value="AEE52676.1"/>
    <property type="molecule type" value="Genomic_DNA"/>
</dbReference>
<evidence type="ECO:0000313" key="6">
    <source>
        <dbReference type="Proteomes" id="UP000008461"/>
    </source>
</evidence>
<dbReference type="OrthoDB" id="965844at2"/>
<dbReference type="InterPro" id="IPR036388">
    <property type="entry name" value="WH-like_DNA-bd_sf"/>
</dbReference>
<reference key="2">
    <citation type="submission" date="2011-04" db="EMBL/GenBank/DDBJ databases">
        <title>Complete sequence of chromosome of Haliscomenobacter hydrossis DSM 1100.</title>
        <authorList>
            <consortium name="US DOE Joint Genome Institute (JGI-PGF)"/>
            <person name="Lucas S."/>
            <person name="Han J."/>
            <person name="Lapidus A."/>
            <person name="Bruce D."/>
            <person name="Goodwin L."/>
            <person name="Pitluck S."/>
            <person name="Peters L."/>
            <person name="Kyrpides N."/>
            <person name="Mavromatis K."/>
            <person name="Ivanova N."/>
            <person name="Ovchinnikova G."/>
            <person name="Pagani I."/>
            <person name="Daligault H."/>
            <person name="Detter J.C."/>
            <person name="Han C."/>
            <person name="Land M."/>
            <person name="Hauser L."/>
            <person name="Markowitz V."/>
            <person name="Cheng J.-F."/>
            <person name="Hugenholtz P."/>
            <person name="Woyke T."/>
            <person name="Wu D."/>
            <person name="Verbarg S."/>
            <person name="Frueling A."/>
            <person name="Brambilla E."/>
            <person name="Klenk H.-P."/>
            <person name="Eisen J.A."/>
        </authorList>
    </citation>
    <scope>NUCLEOTIDE SEQUENCE</scope>
    <source>
        <strain>DSM 1100</strain>
    </source>
</reference>
<dbReference type="GO" id="GO:0006355">
    <property type="term" value="P:regulation of DNA-templated transcription"/>
    <property type="evidence" value="ECO:0007669"/>
    <property type="project" value="InterPro"/>
</dbReference>
<dbReference type="InterPro" id="IPR001789">
    <property type="entry name" value="Sig_transdc_resp-reg_receiver"/>
</dbReference>
<dbReference type="Pfam" id="PF00072">
    <property type="entry name" value="Response_reg"/>
    <property type="match status" value="1"/>
</dbReference>
<dbReference type="Pfam" id="PF00196">
    <property type="entry name" value="GerE"/>
    <property type="match status" value="1"/>
</dbReference>
<protein>
    <submittedName>
        <fullName evidence="5">Two component transcriptional regulator, LuxR family</fullName>
    </submittedName>
</protein>
<dbReference type="GO" id="GO:0000160">
    <property type="term" value="P:phosphorelay signal transduction system"/>
    <property type="evidence" value="ECO:0007669"/>
    <property type="project" value="InterPro"/>
</dbReference>
<keyword evidence="1" id="KW-0238">DNA-binding</keyword>
<proteinExistence type="predicted"/>
<dbReference type="InterPro" id="IPR016032">
    <property type="entry name" value="Sig_transdc_resp-reg_C-effctor"/>
</dbReference>
<keyword evidence="6" id="KW-1185">Reference proteome</keyword>
<dbReference type="PANTHER" id="PTHR43214">
    <property type="entry name" value="TWO-COMPONENT RESPONSE REGULATOR"/>
    <property type="match status" value="1"/>
</dbReference>
<feature type="domain" description="Response regulatory" evidence="4">
    <location>
        <begin position="5"/>
        <end position="121"/>
    </location>
</feature>
<dbReference type="STRING" id="760192.Halhy_4844"/>
<dbReference type="InterPro" id="IPR039420">
    <property type="entry name" value="WalR-like"/>
</dbReference>
<dbReference type="SMART" id="SM00421">
    <property type="entry name" value="HTH_LUXR"/>
    <property type="match status" value="1"/>
</dbReference>
<dbReference type="KEGG" id="hhy:Halhy_4844"/>
<organism evidence="5 6">
    <name type="scientific">Haliscomenobacter hydrossis (strain ATCC 27775 / DSM 1100 / LMG 10767 / O)</name>
    <dbReference type="NCBI Taxonomy" id="760192"/>
    <lineage>
        <taxon>Bacteria</taxon>
        <taxon>Pseudomonadati</taxon>
        <taxon>Bacteroidota</taxon>
        <taxon>Saprospiria</taxon>
        <taxon>Saprospirales</taxon>
        <taxon>Haliscomenobacteraceae</taxon>
        <taxon>Haliscomenobacter</taxon>
    </lineage>
</organism>
<dbReference type="PANTHER" id="PTHR43214:SF43">
    <property type="entry name" value="TWO-COMPONENT RESPONSE REGULATOR"/>
    <property type="match status" value="1"/>
</dbReference>
<dbReference type="CDD" id="cd06170">
    <property type="entry name" value="LuxR_C_like"/>
    <property type="match status" value="1"/>
</dbReference>
<dbReference type="HOGENOM" id="CLU_000445_90_1_10"/>
<dbReference type="SMART" id="SM00448">
    <property type="entry name" value="REC"/>
    <property type="match status" value="1"/>
</dbReference>
<dbReference type="RefSeq" id="WP_013767213.1">
    <property type="nucleotide sequence ID" value="NC_015510.1"/>
</dbReference>
<dbReference type="SUPFAM" id="SSF52172">
    <property type="entry name" value="CheY-like"/>
    <property type="match status" value="1"/>
</dbReference>
<dbReference type="Gene3D" id="3.40.50.2300">
    <property type="match status" value="1"/>
</dbReference>
<dbReference type="SUPFAM" id="SSF46894">
    <property type="entry name" value="C-terminal effector domain of the bipartite response regulators"/>
    <property type="match status" value="1"/>
</dbReference>
<sequence length="203" mass="22611">MSKFSILIVEDEPLIAHDLEAALNNLDYSVCGIAYNPTMALDKLAQRQADLVILDVHLGTGLADGISIGQVIQDKFHLPFIYLTSFTDRSTLDRAKETYPMAYLVKPFEEDELFRTLEIALHTFSRLNPRTSNDLLRFNAKLAEPLSAKEMEVLADLLACLTNRQIAEKHFLSVNTIGTHVKNIFAKCGVGGRMELLMAVKGS</sequence>
<dbReference type="PROSITE" id="PS50043">
    <property type="entry name" value="HTH_LUXR_2"/>
    <property type="match status" value="1"/>
</dbReference>
<dbReference type="Proteomes" id="UP000008461">
    <property type="component" value="Chromosome"/>
</dbReference>
<accession>F4KYY9</accession>
<dbReference type="eggNOG" id="COG2197">
    <property type="taxonomic scope" value="Bacteria"/>
</dbReference>
<feature type="domain" description="HTH luxR-type" evidence="3">
    <location>
        <begin position="139"/>
        <end position="203"/>
    </location>
</feature>
<keyword evidence="2" id="KW-0597">Phosphoprotein</keyword>
<gene>
    <name evidence="5" type="ordered locus">Halhy_4844</name>
</gene>
<name>F4KYY9_HALH1</name>
<evidence type="ECO:0000256" key="2">
    <source>
        <dbReference type="PROSITE-ProRule" id="PRU00169"/>
    </source>
</evidence>
<dbReference type="CDD" id="cd17534">
    <property type="entry name" value="REC_DC-like"/>
    <property type="match status" value="1"/>
</dbReference>
<evidence type="ECO:0000259" key="4">
    <source>
        <dbReference type="PROSITE" id="PS50110"/>
    </source>
</evidence>
<evidence type="ECO:0000313" key="5">
    <source>
        <dbReference type="EMBL" id="AEE52676.1"/>
    </source>
</evidence>
<dbReference type="Gene3D" id="1.10.10.10">
    <property type="entry name" value="Winged helix-like DNA-binding domain superfamily/Winged helix DNA-binding domain"/>
    <property type="match status" value="1"/>
</dbReference>
<dbReference type="PROSITE" id="PS50110">
    <property type="entry name" value="RESPONSE_REGULATORY"/>
    <property type="match status" value="1"/>
</dbReference>
<dbReference type="InterPro" id="IPR000792">
    <property type="entry name" value="Tscrpt_reg_LuxR_C"/>
</dbReference>
<dbReference type="InterPro" id="IPR011006">
    <property type="entry name" value="CheY-like_superfamily"/>
</dbReference>
<dbReference type="GO" id="GO:0003677">
    <property type="term" value="F:DNA binding"/>
    <property type="evidence" value="ECO:0007669"/>
    <property type="project" value="UniProtKB-KW"/>
</dbReference>
<evidence type="ECO:0000256" key="1">
    <source>
        <dbReference type="ARBA" id="ARBA00023125"/>
    </source>
</evidence>
<feature type="modified residue" description="4-aspartylphosphate" evidence="2">
    <location>
        <position position="55"/>
    </location>
</feature>
<dbReference type="AlphaFoldDB" id="F4KYY9"/>